<sequence>MSRNYKYTILIRFSSSTNHSIGSFDVEYPYSNNSSLQDKIVVKEKSIVITANRSKKTSISDILHNANTAMNRQISKSLAYYYAAVGEPNKITSIKVSRHLSGKLQEEESINKLGVRQIINFDNGLEHLKQINRSELETLWKESEAGHALLYAVTHLISSCSSSEPFHRFEALWKCFNSIYKLKAESTQDSQSLRSLRTHMIANTSKYPLSIAYVNPMTHDCIFSIVNWRNMILNDYKQESHSGYLLGFIERISDARLIKKIEDSLPIRKQFLDNKGHLPAVLAHIQQKKSLNVNNDIEIVAFMCLKYLYFARNKLIHAERVHPSFHLVKEHSNEELKIDKCSLILKLLVIDLLNFNTEF</sequence>
<gene>
    <name evidence="1" type="ORF">PAUR_a1179</name>
</gene>
<reference evidence="1 2" key="1">
    <citation type="submission" date="2015-03" db="EMBL/GenBank/DDBJ databases">
        <title>Genome sequence of Pseudoalteromonas aurantia.</title>
        <authorList>
            <person name="Xie B.-B."/>
            <person name="Rong J.-C."/>
            <person name="Qin Q.-L."/>
            <person name="Zhang Y.-Z."/>
        </authorList>
    </citation>
    <scope>NUCLEOTIDE SEQUENCE [LARGE SCALE GENOMIC DNA]</scope>
    <source>
        <strain evidence="1 2">208</strain>
    </source>
</reference>
<comment type="caution">
    <text evidence="1">The sequence shown here is derived from an EMBL/GenBank/DDBJ whole genome shotgun (WGS) entry which is preliminary data.</text>
</comment>
<organism evidence="1 2">
    <name type="scientific">Pseudoalteromonas aurantia 208</name>
    <dbReference type="NCBI Taxonomy" id="1314867"/>
    <lineage>
        <taxon>Bacteria</taxon>
        <taxon>Pseudomonadati</taxon>
        <taxon>Pseudomonadota</taxon>
        <taxon>Gammaproteobacteria</taxon>
        <taxon>Alteromonadales</taxon>
        <taxon>Pseudoalteromonadaceae</taxon>
        <taxon>Pseudoalteromonas</taxon>
    </lineage>
</organism>
<proteinExistence type="predicted"/>
<protein>
    <recommendedName>
        <fullName evidence="3">Apea-like HEPN domain-containing protein</fullName>
    </recommendedName>
</protein>
<evidence type="ECO:0000313" key="1">
    <source>
        <dbReference type="EMBL" id="MBE0367749.1"/>
    </source>
</evidence>
<name>A0ABR9E9U1_9GAMM</name>
<accession>A0ABR9E9U1</accession>
<dbReference type="Proteomes" id="UP000615755">
    <property type="component" value="Unassembled WGS sequence"/>
</dbReference>
<evidence type="ECO:0000313" key="2">
    <source>
        <dbReference type="Proteomes" id="UP000615755"/>
    </source>
</evidence>
<dbReference type="EMBL" id="AQGV01000012">
    <property type="protein sequence ID" value="MBE0367749.1"/>
    <property type="molecule type" value="Genomic_DNA"/>
</dbReference>
<dbReference type="RefSeq" id="WP_192507133.1">
    <property type="nucleotide sequence ID" value="NZ_AQGV01000012.1"/>
</dbReference>
<evidence type="ECO:0008006" key="3">
    <source>
        <dbReference type="Google" id="ProtNLM"/>
    </source>
</evidence>
<keyword evidence="2" id="KW-1185">Reference proteome</keyword>